<proteinExistence type="predicted"/>
<organism evidence="1 2">
    <name type="scientific">Pandoraea anhela</name>
    <dbReference type="NCBI Taxonomy" id="2508295"/>
    <lineage>
        <taxon>Bacteria</taxon>
        <taxon>Pseudomonadati</taxon>
        <taxon>Pseudomonadota</taxon>
        <taxon>Betaproteobacteria</taxon>
        <taxon>Burkholderiales</taxon>
        <taxon>Burkholderiaceae</taxon>
        <taxon>Pandoraea</taxon>
    </lineage>
</organism>
<keyword evidence="2" id="KW-1185">Reference proteome</keyword>
<evidence type="ECO:0000313" key="2">
    <source>
        <dbReference type="Proteomes" id="UP000406256"/>
    </source>
</evidence>
<dbReference type="EMBL" id="CABPSB010000002">
    <property type="protein sequence ID" value="VVD79634.1"/>
    <property type="molecule type" value="Genomic_DNA"/>
</dbReference>
<evidence type="ECO:0000313" key="1">
    <source>
        <dbReference type="EMBL" id="VVD79634.1"/>
    </source>
</evidence>
<dbReference type="AlphaFoldDB" id="A0A5E4SZN0"/>
<dbReference type="Proteomes" id="UP000406256">
    <property type="component" value="Unassembled WGS sequence"/>
</dbReference>
<reference evidence="1 2" key="1">
    <citation type="submission" date="2019-08" db="EMBL/GenBank/DDBJ databases">
        <authorList>
            <person name="Peeters C."/>
        </authorList>
    </citation>
    <scope>NUCLEOTIDE SEQUENCE [LARGE SCALE GENOMIC DNA]</scope>
    <source>
        <strain evidence="1 2">LMG 31108</strain>
    </source>
</reference>
<accession>A0A5E4SZN0</accession>
<gene>
    <name evidence="1" type="ORF">PAN31108_01040</name>
</gene>
<name>A0A5E4SZN0_9BURK</name>
<sequence length="181" mass="19128">MKRLDDMALHRGDGDADGVGDVALGEAVELGHQENPSHDRRQAVETPVDVDERLKQDRAGLRIGRDGLGLCGERFEVSGLDLATPVEVGDESLGDDGQESARFARADRRVLAQQTHEGVVCEVGGVAVVAELAVQPVAQPAVMIVIERGHAGRVGACVVLASPVVVTHHGVGLAAEIRNRR</sequence>
<protein>
    <submittedName>
        <fullName evidence="1">Uncharacterized protein</fullName>
    </submittedName>
</protein>